<dbReference type="CDD" id="cd19821">
    <property type="entry name" value="Bbox1_BBX-like"/>
    <property type="match status" value="1"/>
</dbReference>
<evidence type="ECO:0000256" key="1">
    <source>
        <dbReference type="ARBA" id="ARBA00022723"/>
    </source>
</evidence>
<protein>
    <recommendedName>
        <fullName evidence="4">B box-type domain-containing protein</fullName>
    </recommendedName>
</protein>
<dbReference type="OrthoDB" id="153872at2759"/>
<dbReference type="PANTHER" id="PTHR31717">
    <property type="entry name" value="ZINC FINGER PROTEIN CONSTANS-LIKE 10"/>
    <property type="match status" value="1"/>
</dbReference>
<proteinExistence type="predicted"/>
<dbReference type="InterPro" id="IPR000315">
    <property type="entry name" value="Znf_B-box"/>
</dbReference>
<dbReference type="PANTHER" id="PTHR31717:SF60">
    <property type="entry name" value="B-BOX TYPE ZINC FINGER FAMILY PROTEIN"/>
    <property type="match status" value="1"/>
</dbReference>
<name>A0A8T2Q3I0_CERRI</name>
<keyword evidence="3" id="KW-0863">Zinc-finger</keyword>
<keyword evidence="1" id="KW-0479">Metal-binding</keyword>
<feature type="domain" description="B box-type" evidence="4">
    <location>
        <begin position="77"/>
        <end position="119"/>
    </location>
</feature>
<organism evidence="5 6">
    <name type="scientific">Ceratopteris richardii</name>
    <name type="common">Triangle waterfern</name>
    <dbReference type="NCBI Taxonomy" id="49495"/>
    <lineage>
        <taxon>Eukaryota</taxon>
        <taxon>Viridiplantae</taxon>
        <taxon>Streptophyta</taxon>
        <taxon>Embryophyta</taxon>
        <taxon>Tracheophyta</taxon>
        <taxon>Polypodiopsida</taxon>
        <taxon>Polypodiidae</taxon>
        <taxon>Polypodiales</taxon>
        <taxon>Pteridineae</taxon>
        <taxon>Pteridaceae</taxon>
        <taxon>Parkerioideae</taxon>
        <taxon>Ceratopteris</taxon>
    </lineage>
</organism>
<reference evidence="5" key="1">
    <citation type="submission" date="2021-08" db="EMBL/GenBank/DDBJ databases">
        <title>WGS assembly of Ceratopteris richardii.</title>
        <authorList>
            <person name="Marchant D.B."/>
            <person name="Chen G."/>
            <person name="Jenkins J."/>
            <person name="Shu S."/>
            <person name="Leebens-Mack J."/>
            <person name="Grimwood J."/>
            <person name="Schmutz J."/>
            <person name="Soltis P."/>
            <person name="Soltis D."/>
            <person name="Chen Z.-H."/>
        </authorList>
    </citation>
    <scope>NUCLEOTIDE SEQUENCE</scope>
    <source>
        <strain evidence="5">Whitten #5841</strain>
        <tissue evidence="5">Leaf</tissue>
    </source>
</reference>
<sequence>MWYTLPRQSSATRSRQLRPALLYVPGLYYCEVRWLCAKQTKVMDRLSGSLSNASNSGSSAGSPLMRASVSELHLRPCELCATEAARVYCAADEAQLCWDCDLRIHRANFLVARHPRSPICSCCGAVLSCSPRCTTLCQSCLDDASWIRYDEESKVIDSSDDADSEAEDSDHYDFNIQPECRWKAAMDRWDASSCEAAARHYGGEIRFAARGIIDTEEGMGDSQDEWM</sequence>
<dbReference type="GO" id="GO:0008270">
    <property type="term" value="F:zinc ion binding"/>
    <property type="evidence" value="ECO:0007669"/>
    <property type="project" value="UniProtKB-KW"/>
</dbReference>
<dbReference type="InterPro" id="IPR049808">
    <property type="entry name" value="CONSTANS-like_Bbox1"/>
</dbReference>
<comment type="caution">
    <text evidence="5">The sequence shown here is derived from an EMBL/GenBank/DDBJ whole genome shotgun (WGS) entry which is preliminary data.</text>
</comment>
<evidence type="ECO:0000313" key="5">
    <source>
        <dbReference type="EMBL" id="KAH7278284.1"/>
    </source>
</evidence>
<evidence type="ECO:0000259" key="4">
    <source>
        <dbReference type="PROSITE" id="PS50119"/>
    </source>
</evidence>
<evidence type="ECO:0000256" key="2">
    <source>
        <dbReference type="ARBA" id="ARBA00022833"/>
    </source>
</evidence>
<keyword evidence="2" id="KW-0862">Zinc</keyword>
<dbReference type="PROSITE" id="PS50119">
    <property type="entry name" value="ZF_BBOX"/>
    <property type="match status" value="1"/>
</dbReference>
<dbReference type="Proteomes" id="UP000825935">
    <property type="component" value="Chromosome 38"/>
</dbReference>
<dbReference type="AlphaFoldDB" id="A0A8T2Q3I0"/>
<dbReference type="SMART" id="SM00336">
    <property type="entry name" value="BBOX"/>
    <property type="match status" value="1"/>
</dbReference>
<evidence type="ECO:0000313" key="6">
    <source>
        <dbReference type="Proteomes" id="UP000825935"/>
    </source>
</evidence>
<evidence type="ECO:0000256" key="3">
    <source>
        <dbReference type="PROSITE-ProRule" id="PRU00024"/>
    </source>
</evidence>
<gene>
    <name evidence="5" type="ORF">KP509_38G034100</name>
</gene>
<accession>A0A8T2Q3I0</accession>
<dbReference type="EMBL" id="CM035443">
    <property type="protein sequence ID" value="KAH7278284.1"/>
    <property type="molecule type" value="Genomic_DNA"/>
</dbReference>
<dbReference type="Pfam" id="PF00643">
    <property type="entry name" value="zf-B_box"/>
    <property type="match status" value="1"/>
</dbReference>
<keyword evidence="6" id="KW-1185">Reference proteome</keyword>